<evidence type="ECO:0000313" key="1">
    <source>
        <dbReference type="EMBL" id="KAJ7325374.1"/>
    </source>
</evidence>
<gene>
    <name evidence="1" type="ORF">OS493_029925</name>
</gene>
<organism evidence="1 2">
    <name type="scientific">Desmophyllum pertusum</name>
    <dbReference type="NCBI Taxonomy" id="174260"/>
    <lineage>
        <taxon>Eukaryota</taxon>
        <taxon>Metazoa</taxon>
        <taxon>Cnidaria</taxon>
        <taxon>Anthozoa</taxon>
        <taxon>Hexacorallia</taxon>
        <taxon>Scleractinia</taxon>
        <taxon>Caryophylliina</taxon>
        <taxon>Caryophylliidae</taxon>
        <taxon>Desmophyllum</taxon>
    </lineage>
</organism>
<name>A0A9W9Y8T7_9CNID</name>
<protein>
    <submittedName>
        <fullName evidence="1">Uncharacterized protein</fullName>
    </submittedName>
</protein>
<dbReference type="Proteomes" id="UP001163046">
    <property type="component" value="Unassembled WGS sequence"/>
</dbReference>
<dbReference type="OrthoDB" id="5989064at2759"/>
<accession>A0A9W9Y8T7</accession>
<dbReference type="AlphaFoldDB" id="A0A9W9Y8T7"/>
<keyword evidence="2" id="KW-1185">Reference proteome</keyword>
<comment type="caution">
    <text evidence="1">The sequence shown here is derived from an EMBL/GenBank/DDBJ whole genome shotgun (WGS) entry which is preliminary data.</text>
</comment>
<dbReference type="EMBL" id="MU827808">
    <property type="protein sequence ID" value="KAJ7325374.1"/>
    <property type="molecule type" value="Genomic_DNA"/>
</dbReference>
<sequence length="1201" mass="133803">MAGDWETVVHAMITESAMAFSKRLQLPSVDALAQLVQLETQGLLNLTLGAFEVSVFHFPLKKATLDNNTISMIFNASGIAEASYGESTLTTALKHEGINCSLHEFAILYNKSAEQVKTMDRTTLNQIDHMCEISIKAILNLTLPDASRKVVGSLNQPPPCLVLIKIKGKAISSFQSDPVAITEDMTVLAILTKVTNLKWRKVRWAVSASLSDWEYLDAFTLTQLAAGSGYDVGRLRNDSVSESVKLIFALRENGTIDNKIEAYRAFIGGVLREAFNLSFGEVATLNEITEASLQNASSATLFKSFFNATVIYFKLNLSEIISAVQVTEEQLHYLPRPEWNTTISAIVRAVVKMEATKLQMSTDNLFQLLGFKPDELSILQLKELIRTRIHDVKQSKMKFDTDPISLYLANNSVSEANYLNSSVLTLLLSASVFNADDLKLVYDLNPAQLFILGGMKSSDTPRLCGLDTTATKDRVAYNITAELVGIRQSRAVCKSTRFYVEARHKNMSYLQTAFSAVASSSISFVNLVEMVTNLSWRHNVWAFGLKMEDWPVLYVLNQDTFKEVTGLTSDEVLSETLLQIFKRSVQLQSENKANLRVKINQNRGPTLNILYDLFSTNEDELIQFGGITKAQYDVLLPIEVYSQVLRYLVAKFNVSLNSVEASLNLQPGTLDKLSPTGWQEIVPLVKAEIIRSARQQLDVTLSNFAMLLQETSESLQSLTLAQIESKWDGVFSRLLKGKSVMENKSVLQIITDIGITSASLQDVTVLKFIQERINLTKSDLLLLYNFSSIGIEVAGPYTFKELPGYCDISKDDLFNKQPHKLVVSLLGHNGDMTCRKIALVVAAATTTVDQLAAKFNFEPANNVSMLMMFEDLLQLPWRKIAWAVNASLSDWPVLGAMTLTDIANLTSETTDNIKLQKSFRQITRAVLDLPRNSYTSLLNDYRSELVSKAASLFYVNSSKVCDGCDIVDILWNSLKRLNLKIDFDPHLLPNELNVSPDEFNLTLPSQWPMLVPPIVTEAYSRAAKALGMDPDRLSTLLEEPTEVIQNKSLKDFHAVLEQSIQPFIDAKTALTSSSLIVLATAKRTNLSALQNESIFDVIDSLISVPVQNITFIFNWMAQQQAKLKNYTVDDMAYYRGGGLRGLGNESLLALVNFILRETLLPRTVSPPTLPPCKRGSSRLSNDAKCTGNPVFYFNFFKQNTI</sequence>
<evidence type="ECO:0000313" key="2">
    <source>
        <dbReference type="Proteomes" id="UP001163046"/>
    </source>
</evidence>
<reference evidence="1" key="1">
    <citation type="submission" date="2023-01" db="EMBL/GenBank/DDBJ databases">
        <title>Genome assembly of the deep-sea coral Lophelia pertusa.</title>
        <authorList>
            <person name="Herrera S."/>
            <person name="Cordes E."/>
        </authorList>
    </citation>
    <scope>NUCLEOTIDE SEQUENCE</scope>
    <source>
        <strain evidence="1">USNM1676648</strain>
        <tissue evidence="1">Polyp</tissue>
    </source>
</reference>
<proteinExistence type="predicted"/>